<gene>
    <name evidence="11" type="ORF">NIES23_56430</name>
</gene>
<dbReference type="InterPro" id="IPR049142">
    <property type="entry name" value="MS_channel_1st"/>
</dbReference>
<comment type="subcellular location">
    <subcellularLocation>
        <location evidence="1">Cell membrane</location>
        <topology evidence="1">Multi-pass membrane protein</topology>
    </subcellularLocation>
</comment>
<feature type="domain" description="Mechanosensitive ion channel MscS" evidence="8">
    <location>
        <begin position="281"/>
        <end position="346"/>
    </location>
</feature>
<evidence type="ECO:0000313" key="12">
    <source>
        <dbReference type="Proteomes" id="UP000217507"/>
    </source>
</evidence>
<name>A0A1Z4KUW3_ANAVA</name>
<evidence type="ECO:0000313" key="11">
    <source>
        <dbReference type="EMBL" id="BAY72815.1"/>
    </source>
</evidence>
<dbReference type="PANTHER" id="PTHR30221">
    <property type="entry name" value="SMALL-CONDUCTANCE MECHANOSENSITIVE CHANNEL"/>
    <property type="match status" value="1"/>
</dbReference>
<evidence type="ECO:0008006" key="13">
    <source>
        <dbReference type="Google" id="ProtNLM"/>
    </source>
</evidence>
<dbReference type="GO" id="GO:0008381">
    <property type="term" value="F:mechanosensitive monoatomic ion channel activity"/>
    <property type="evidence" value="ECO:0007669"/>
    <property type="project" value="InterPro"/>
</dbReference>
<dbReference type="SUPFAM" id="SSF82689">
    <property type="entry name" value="Mechanosensitive channel protein MscS (YggB), C-terminal domain"/>
    <property type="match status" value="1"/>
</dbReference>
<dbReference type="Gene3D" id="2.30.30.60">
    <property type="match status" value="1"/>
</dbReference>
<dbReference type="InterPro" id="IPR011014">
    <property type="entry name" value="MscS_channel_TM-2"/>
</dbReference>
<evidence type="ECO:0000259" key="9">
    <source>
        <dbReference type="Pfam" id="PF21082"/>
    </source>
</evidence>
<dbReference type="Pfam" id="PF00924">
    <property type="entry name" value="MS_channel_2nd"/>
    <property type="match status" value="1"/>
</dbReference>
<dbReference type="AlphaFoldDB" id="A0A1Z4KUW3"/>
<evidence type="ECO:0000256" key="2">
    <source>
        <dbReference type="ARBA" id="ARBA00008017"/>
    </source>
</evidence>
<keyword evidence="6 7" id="KW-0472">Membrane</keyword>
<keyword evidence="11" id="KW-0614">Plasmid</keyword>
<evidence type="ECO:0000259" key="10">
    <source>
        <dbReference type="Pfam" id="PF21088"/>
    </source>
</evidence>
<dbReference type="InterPro" id="IPR049278">
    <property type="entry name" value="MS_channel_C"/>
</dbReference>
<evidence type="ECO:0000256" key="1">
    <source>
        <dbReference type="ARBA" id="ARBA00004651"/>
    </source>
</evidence>
<dbReference type="InterPro" id="IPR010920">
    <property type="entry name" value="LSM_dom_sf"/>
</dbReference>
<dbReference type="PANTHER" id="PTHR30221:SF1">
    <property type="entry name" value="SMALL-CONDUCTANCE MECHANOSENSITIVE CHANNEL"/>
    <property type="match status" value="1"/>
</dbReference>
<evidence type="ECO:0000256" key="7">
    <source>
        <dbReference type="SAM" id="Phobius"/>
    </source>
</evidence>
<keyword evidence="4 7" id="KW-0812">Transmembrane</keyword>
<sequence>MEFLVYGNRGAGKGSTTVKCIFKKVTTIRFSRLAWNRIIWVLLLSILIVTPIIMPNSVRAQDERVTVRLDGRALFRVSAIDNTSASDRARQIERRMNRLLENPTAISSPQIETSQDKQERVITNVGVPIVTLTTTDAQDNLTTVDTLAIQWSQAINVALKRASQRRLSPWGRFVAEIQASVETAFGRLIESAITIIPRAIAAMLVIGLFWAIATFIRWLMRIIFRHIVEDLTVENLIKQVAYYAVWTLGLIVALDAFGFDPQAVATGLGLTSLALGFALKDIISNFISGMLILVLRPFELGDQIVVGETEGNVERIELRATQLRTYDGRVVLIPNAEVFTSRIINNTAAPIRRSSVELFIGYDSDLQQVVTVLKKAAQATQAVLDEPRVSVRIRDLGQDDVVVETRFWTDSRRSDFVATTSAVRQAIVAALKEANIGLPDPDVRILVPRHPQKWQATFGLKNTDENR</sequence>
<proteinExistence type="inferred from homology"/>
<evidence type="ECO:0000256" key="3">
    <source>
        <dbReference type="ARBA" id="ARBA00022475"/>
    </source>
</evidence>
<dbReference type="InterPro" id="IPR023408">
    <property type="entry name" value="MscS_beta-dom_sf"/>
</dbReference>
<geneLocation type="plasmid" evidence="11">
    <name>plasmid1</name>
</geneLocation>
<keyword evidence="3" id="KW-1003">Cell membrane</keyword>
<dbReference type="EMBL" id="AP018217">
    <property type="protein sequence ID" value="BAY72815.1"/>
    <property type="molecule type" value="Genomic_DNA"/>
</dbReference>
<feature type="transmembrane region" description="Helical" evidence="7">
    <location>
        <begin position="271"/>
        <end position="295"/>
    </location>
</feature>
<evidence type="ECO:0000256" key="6">
    <source>
        <dbReference type="ARBA" id="ARBA00023136"/>
    </source>
</evidence>
<dbReference type="Pfam" id="PF21082">
    <property type="entry name" value="MS_channel_3rd"/>
    <property type="match status" value="1"/>
</dbReference>
<feature type="domain" description="Mechanosensitive ion channel transmembrane helices 2/3" evidence="10">
    <location>
        <begin position="240"/>
        <end position="280"/>
    </location>
</feature>
<dbReference type="Gene3D" id="1.10.287.1260">
    <property type="match status" value="1"/>
</dbReference>
<dbReference type="InterPro" id="IPR006685">
    <property type="entry name" value="MscS_channel_2nd"/>
</dbReference>
<dbReference type="GO" id="GO:0005886">
    <property type="term" value="C:plasma membrane"/>
    <property type="evidence" value="ECO:0007669"/>
    <property type="project" value="UniProtKB-SubCell"/>
</dbReference>
<feature type="transmembrane region" description="Helical" evidence="7">
    <location>
        <begin position="240"/>
        <end position="259"/>
    </location>
</feature>
<dbReference type="InterPro" id="IPR045275">
    <property type="entry name" value="MscS_archaea/bacteria_type"/>
</dbReference>
<feature type="domain" description="Mechanosensitive ion channel MscS C-terminal" evidence="9">
    <location>
        <begin position="360"/>
        <end position="437"/>
    </location>
</feature>
<feature type="transmembrane region" description="Helical" evidence="7">
    <location>
        <begin position="33"/>
        <end position="54"/>
    </location>
</feature>
<keyword evidence="5 7" id="KW-1133">Transmembrane helix</keyword>
<reference evidence="11 12" key="1">
    <citation type="submission" date="2017-06" db="EMBL/GenBank/DDBJ databases">
        <title>Genome sequencing of cyanobaciteial culture collection at National Institute for Environmental Studies (NIES).</title>
        <authorList>
            <person name="Hirose Y."/>
            <person name="Shimura Y."/>
            <person name="Fujisawa T."/>
            <person name="Nakamura Y."/>
            <person name="Kawachi M."/>
        </authorList>
    </citation>
    <scope>NUCLEOTIDE SEQUENCE [LARGE SCALE GENOMIC DNA]</scope>
    <source>
        <strain evidence="11 12">NIES-23</strain>
        <plasmid evidence="12">Plasmid Plasmid1 dna</plasmid>
    </source>
</reference>
<evidence type="ECO:0000256" key="5">
    <source>
        <dbReference type="ARBA" id="ARBA00022989"/>
    </source>
</evidence>
<protein>
    <recommendedName>
        <fullName evidence="13">Ion channel</fullName>
    </recommendedName>
</protein>
<dbReference type="InterPro" id="IPR011066">
    <property type="entry name" value="MscS_channel_C_sf"/>
</dbReference>
<dbReference type="Pfam" id="PF21088">
    <property type="entry name" value="MS_channel_1st"/>
    <property type="match status" value="1"/>
</dbReference>
<accession>A0A1Z4KUW3</accession>
<evidence type="ECO:0000256" key="4">
    <source>
        <dbReference type="ARBA" id="ARBA00022692"/>
    </source>
</evidence>
<dbReference type="SUPFAM" id="SSF82861">
    <property type="entry name" value="Mechanosensitive channel protein MscS (YggB), transmembrane region"/>
    <property type="match status" value="1"/>
</dbReference>
<dbReference type="SUPFAM" id="SSF50182">
    <property type="entry name" value="Sm-like ribonucleoproteins"/>
    <property type="match status" value="1"/>
</dbReference>
<dbReference type="Gene3D" id="3.30.70.100">
    <property type="match status" value="1"/>
</dbReference>
<comment type="similarity">
    <text evidence="2">Belongs to the MscS (TC 1.A.23) family.</text>
</comment>
<organism evidence="11 12">
    <name type="scientific">Trichormus variabilis NIES-23</name>
    <dbReference type="NCBI Taxonomy" id="1973479"/>
    <lineage>
        <taxon>Bacteria</taxon>
        <taxon>Bacillati</taxon>
        <taxon>Cyanobacteriota</taxon>
        <taxon>Cyanophyceae</taxon>
        <taxon>Nostocales</taxon>
        <taxon>Nostocaceae</taxon>
        <taxon>Trichormus</taxon>
    </lineage>
</organism>
<evidence type="ECO:0000259" key="8">
    <source>
        <dbReference type="Pfam" id="PF00924"/>
    </source>
</evidence>
<dbReference type="Proteomes" id="UP000217507">
    <property type="component" value="Plasmid Plasmid1 dna"/>
</dbReference>
<feature type="transmembrane region" description="Helical" evidence="7">
    <location>
        <begin position="199"/>
        <end position="219"/>
    </location>
</feature>